<dbReference type="InterPro" id="IPR011065">
    <property type="entry name" value="Kunitz_inhibitor_STI-like_sf"/>
</dbReference>
<dbReference type="CDD" id="cd23377">
    <property type="entry name" value="beta-trefoil_STI_MP4-like"/>
    <property type="match status" value="1"/>
</dbReference>
<evidence type="ECO:0000256" key="5">
    <source>
        <dbReference type="ARBA" id="ARBA00023157"/>
    </source>
</evidence>
<keyword evidence="5" id="KW-1015">Disulfide bond</keyword>
<keyword evidence="4" id="KW-0722">Serine protease inhibitor</keyword>
<dbReference type="Gene3D" id="2.80.10.50">
    <property type="match status" value="1"/>
</dbReference>
<organism evidence="7">
    <name type="scientific">Trifolium repens</name>
    <name type="common">Creeping white clover</name>
    <dbReference type="NCBI Taxonomy" id="3899"/>
    <lineage>
        <taxon>Eukaryota</taxon>
        <taxon>Viridiplantae</taxon>
        <taxon>Streptophyta</taxon>
        <taxon>Embryophyta</taxon>
        <taxon>Tracheophyta</taxon>
        <taxon>Spermatophyta</taxon>
        <taxon>Magnoliopsida</taxon>
        <taxon>eudicotyledons</taxon>
        <taxon>Gunneridae</taxon>
        <taxon>Pentapetalae</taxon>
        <taxon>rosids</taxon>
        <taxon>fabids</taxon>
        <taxon>Fabales</taxon>
        <taxon>Fabaceae</taxon>
        <taxon>Papilionoideae</taxon>
        <taxon>50 kb inversion clade</taxon>
        <taxon>NPAAA clade</taxon>
        <taxon>Hologalegina</taxon>
        <taxon>IRL clade</taxon>
        <taxon>Trifolieae</taxon>
        <taxon>Trifolium</taxon>
    </lineage>
</organism>
<feature type="signal peptide" evidence="6">
    <location>
        <begin position="1"/>
        <end position="25"/>
    </location>
</feature>
<feature type="chain" id="PRO_5004662971" evidence="6">
    <location>
        <begin position="26"/>
        <end position="210"/>
    </location>
</feature>
<keyword evidence="6" id="KW-0732">Signal</keyword>
<dbReference type="GO" id="GO:0004867">
    <property type="term" value="F:serine-type endopeptidase inhibitor activity"/>
    <property type="evidence" value="ECO:0007669"/>
    <property type="project" value="UniProtKB-KW"/>
</dbReference>
<dbReference type="SUPFAM" id="SSF50386">
    <property type="entry name" value="STI-like"/>
    <property type="match status" value="1"/>
</dbReference>
<dbReference type="EMBL" id="KF022197">
    <property type="protein sequence ID" value="AGX93229.1"/>
    <property type="molecule type" value="Genomic_DNA"/>
</dbReference>
<dbReference type="Pfam" id="PF00197">
    <property type="entry name" value="Kunitz_legume"/>
    <property type="match status" value="1"/>
</dbReference>
<dbReference type="PANTHER" id="PTHR33107:SF21">
    <property type="entry name" value="KUNITZ FAMILY TRYPSIN AND PROTEASE INHIBITOR PROTEIN"/>
    <property type="match status" value="1"/>
</dbReference>
<protein>
    <submittedName>
        <fullName evidence="7">Kunitz proteinase inhibitor 4</fullName>
    </submittedName>
</protein>
<dbReference type="SMART" id="SM00452">
    <property type="entry name" value="STI"/>
    <property type="match status" value="1"/>
</dbReference>
<keyword evidence="2" id="KW-0964">Secreted</keyword>
<dbReference type="InterPro" id="IPR002160">
    <property type="entry name" value="Prot_inh_Kunz-lg"/>
</dbReference>
<comment type="subcellular location">
    <subcellularLocation>
        <location evidence="1">Secreted</location>
    </subcellularLocation>
</comment>
<dbReference type="GO" id="GO:0005576">
    <property type="term" value="C:extracellular region"/>
    <property type="evidence" value="ECO:0007669"/>
    <property type="project" value="UniProtKB-SubCell"/>
</dbReference>
<evidence type="ECO:0000256" key="6">
    <source>
        <dbReference type="SAM" id="SignalP"/>
    </source>
</evidence>
<accession>U5NDP6</accession>
<gene>
    <name evidence="7" type="primary">KPI4</name>
</gene>
<evidence type="ECO:0000256" key="4">
    <source>
        <dbReference type="ARBA" id="ARBA00022900"/>
    </source>
</evidence>
<dbReference type="PRINTS" id="PR00291">
    <property type="entry name" value="KUNITZINHBTR"/>
</dbReference>
<evidence type="ECO:0000313" key="7">
    <source>
        <dbReference type="EMBL" id="AGX93229.1"/>
    </source>
</evidence>
<keyword evidence="3" id="KW-0646">Protease inhibitor</keyword>
<reference evidence="7" key="1">
    <citation type="submission" date="2013-05" db="EMBL/GenBank/DDBJ databases">
        <title>Stress associated genes in white clover.</title>
        <authorList>
            <person name="Islam A."/>
            <person name="McManus M.T."/>
        </authorList>
    </citation>
    <scope>NUCLEOTIDE SEQUENCE</scope>
</reference>
<evidence type="ECO:0000256" key="1">
    <source>
        <dbReference type="ARBA" id="ARBA00004613"/>
    </source>
</evidence>
<name>U5NDP6_TRIRP</name>
<evidence type="ECO:0000256" key="2">
    <source>
        <dbReference type="ARBA" id="ARBA00022525"/>
    </source>
</evidence>
<dbReference type="PANTHER" id="PTHR33107">
    <property type="entry name" value="KUNITZ TRYPSIN INHIBITOR 2"/>
    <property type="match status" value="1"/>
</dbReference>
<proteinExistence type="predicted"/>
<dbReference type="AlphaFoldDB" id="U5NDP6"/>
<sequence>MKPTMLTTLSLLLFALTTYFPLAFSSNEQLADLNGDPIFYSTRFYIMPSIFGAAGGGLKLGKTGKLTCPLTVLQDYSEVINGLQLKFTPPGEIFVDLISTDQPLKGIEFVEKPECAESSKWVVVEDDDFPRPYVGIGGIEDNKGKRIINGSFKIVKHGFGYKIVFCPRFTAPPGLCFDIGRHDDENGRRLILTENDPFEIVFVIPRRSVA</sequence>
<evidence type="ECO:0000256" key="3">
    <source>
        <dbReference type="ARBA" id="ARBA00022690"/>
    </source>
</evidence>
<dbReference type="MEROPS" id="I03.025"/>